<dbReference type="InterPro" id="IPR001810">
    <property type="entry name" value="F-box_dom"/>
</dbReference>
<name>A0AAV5S720_9BILA</name>
<dbReference type="EMBL" id="BTSX01000001">
    <property type="protein sequence ID" value="GMS78686.1"/>
    <property type="molecule type" value="Genomic_DNA"/>
</dbReference>
<reference evidence="2" key="1">
    <citation type="submission" date="2023-10" db="EMBL/GenBank/DDBJ databases">
        <title>Genome assembly of Pristionchus species.</title>
        <authorList>
            <person name="Yoshida K."/>
            <person name="Sommer R.J."/>
        </authorList>
    </citation>
    <scope>NUCLEOTIDE SEQUENCE</scope>
    <source>
        <strain evidence="2">RS0144</strain>
    </source>
</reference>
<feature type="domain" description="F-box" evidence="1">
    <location>
        <begin position="1"/>
        <end position="47"/>
    </location>
</feature>
<gene>
    <name evidence="2" type="ORF">PENTCL1PPCAC_861</name>
</gene>
<keyword evidence="3" id="KW-1185">Reference proteome</keyword>
<evidence type="ECO:0000259" key="1">
    <source>
        <dbReference type="PROSITE" id="PS50181"/>
    </source>
</evidence>
<evidence type="ECO:0000313" key="3">
    <source>
        <dbReference type="Proteomes" id="UP001432027"/>
    </source>
</evidence>
<dbReference type="AlphaFoldDB" id="A0AAV5S720"/>
<accession>A0AAV5S720</accession>
<dbReference type="Proteomes" id="UP001432027">
    <property type="component" value="Unassembled WGS sequence"/>
</dbReference>
<evidence type="ECO:0000313" key="2">
    <source>
        <dbReference type="EMBL" id="GMS78686.1"/>
    </source>
</evidence>
<organism evidence="2 3">
    <name type="scientific">Pristionchus entomophagus</name>
    <dbReference type="NCBI Taxonomy" id="358040"/>
    <lineage>
        <taxon>Eukaryota</taxon>
        <taxon>Metazoa</taxon>
        <taxon>Ecdysozoa</taxon>
        <taxon>Nematoda</taxon>
        <taxon>Chromadorea</taxon>
        <taxon>Rhabditida</taxon>
        <taxon>Rhabditina</taxon>
        <taxon>Diplogasteromorpha</taxon>
        <taxon>Diplogasteroidea</taxon>
        <taxon>Neodiplogasteridae</taxon>
        <taxon>Pristionchus</taxon>
    </lineage>
</organism>
<comment type="caution">
    <text evidence="2">The sequence shown here is derived from an EMBL/GenBank/DDBJ whole genome shotgun (WGS) entry which is preliminary data.</text>
</comment>
<dbReference type="Pfam" id="PF00646">
    <property type="entry name" value="F-box"/>
    <property type="match status" value="1"/>
</dbReference>
<protein>
    <recommendedName>
        <fullName evidence="1">F-box domain-containing protein</fullName>
    </recommendedName>
</protein>
<dbReference type="CDD" id="cd09917">
    <property type="entry name" value="F-box_SF"/>
    <property type="match status" value="1"/>
</dbReference>
<proteinExistence type="predicted"/>
<dbReference type="PROSITE" id="PS50181">
    <property type="entry name" value="FBOX"/>
    <property type="match status" value="1"/>
</dbReference>
<sequence>MDIFSLPDVFLRKVMRTVNIKDRLRLRLTCRAFEELVANTHAGFAGFFDSGHIRRNYVDQLEIVIGVTKFCFSEESEDEFEQFFHMLNRLFSGVSFREFEFIFKDGTFPIALIREFSQKLDIPEMHFLADSQVQLENSIHLMADFPQNKFFVDLWFLPDYESLLSIPKTEYLKIYEMTKEPTNQAIPADAFMKLVDTHKLLYLVTKPLTISSDDLMKAMQNICADPGKKCVEFRIKCSIINSIVNGYGITETSRCGEQCGEFKIISCAPRQTHENGVFDPARFHFRYGSCTIEIEDFVMNYPEATKVKIRNY</sequence>